<evidence type="ECO:0000313" key="2">
    <source>
        <dbReference type="Proteomes" id="UP000230776"/>
    </source>
</evidence>
<accession>A0A2H0VHI0</accession>
<dbReference type="EMBL" id="PFAG01000011">
    <property type="protein sequence ID" value="PIR98562.1"/>
    <property type="molecule type" value="Genomic_DNA"/>
</dbReference>
<gene>
    <name evidence="1" type="ORF">COT88_00845</name>
</gene>
<dbReference type="InterPro" id="IPR037914">
    <property type="entry name" value="SpoVT-AbrB_sf"/>
</dbReference>
<dbReference type="Proteomes" id="UP000230776">
    <property type="component" value="Unassembled WGS sequence"/>
</dbReference>
<evidence type="ECO:0000313" key="1">
    <source>
        <dbReference type="EMBL" id="PIR98562.1"/>
    </source>
</evidence>
<reference evidence="2" key="1">
    <citation type="submission" date="2017-09" db="EMBL/GenBank/DDBJ databases">
        <title>Depth-based differentiation of microbial function through sediment-hosted aquifers and enrichment of novel symbionts in the deep terrestrial subsurface.</title>
        <authorList>
            <person name="Probst A.J."/>
            <person name="Ladd B."/>
            <person name="Jarett J.K."/>
            <person name="Geller-Mcgrath D.E."/>
            <person name="Sieber C.M.K."/>
            <person name="Emerson J.B."/>
            <person name="Anantharaman K."/>
            <person name="Thomas B.C."/>
            <person name="Malmstrom R."/>
            <person name="Stieglmeier M."/>
            <person name="Klingl A."/>
            <person name="Woyke T."/>
            <person name="Ryan C.M."/>
            <person name="Banfield J.F."/>
        </authorList>
    </citation>
    <scope>NUCLEOTIDE SEQUENCE [LARGE SCALE GENOMIC DNA]</scope>
</reference>
<name>A0A2H0VHI0_9BACT</name>
<evidence type="ECO:0008006" key="3">
    <source>
        <dbReference type="Google" id="ProtNLM"/>
    </source>
</evidence>
<sequence>MAQKVIQIGTSVGITLPKESLKEMGVKVGDKADISFDPKNRKYTITLREEVDSVIGDTKFIEITKELIEKHRNHLDALSGKKEEKATIRLMFDSKMGYQAQKMAKELGVPLDVIVSIYLEHFVQQNKD</sequence>
<comment type="caution">
    <text evidence="1">The sequence shown here is derived from an EMBL/GenBank/DDBJ whole genome shotgun (WGS) entry which is preliminary data.</text>
</comment>
<dbReference type="SUPFAM" id="SSF89447">
    <property type="entry name" value="AbrB/MazE/MraZ-like"/>
    <property type="match status" value="1"/>
</dbReference>
<organism evidence="1 2">
    <name type="scientific">Candidatus Colwellbacteria bacterium CG10_big_fil_rev_8_21_14_0_10_41_28</name>
    <dbReference type="NCBI Taxonomy" id="1974539"/>
    <lineage>
        <taxon>Bacteria</taxon>
        <taxon>Candidatus Colwelliibacteriota</taxon>
    </lineage>
</organism>
<dbReference type="Gene3D" id="2.10.260.10">
    <property type="match status" value="1"/>
</dbReference>
<proteinExistence type="predicted"/>
<protein>
    <recommendedName>
        <fullName evidence="3">SpoVT-AbrB domain-containing protein</fullName>
    </recommendedName>
</protein>
<dbReference type="AlphaFoldDB" id="A0A2H0VHI0"/>